<feature type="transmembrane region" description="Helical" evidence="1">
    <location>
        <begin position="12"/>
        <end position="33"/>
    </location>
</feature>
<feature type="transmembrane region" description="Helical" evidence="1">
    <location>
        <begin position="53"/>
        <end position="73"/>
    </location>
</feature>
<sequence>MLSRHRSALPALILTSLYGAALAVALVVTLVSGDLGPLWWVTLFVPVAEGAVVTPQSLLVPVLAGMAWAWAIWQSLRGPSAGSAAEQDQDIVRLRITLYVAAAATWLFHVTASLSWEVGIVISSAAMWVVVLRFARVLDGDQMFTRGLGVLGYGGFTVIGLFDLVGVPALDRAATFCGLASLIWLALVLRDQWGDDRWGRATFAYGTASLVAPILLTLAAMPFSGVADVVEVPSVVGNVLLMIWLARTAHDLAVPRHEPAAQTALEA</sequence>
<evidence type="ECO:0000256" key="1">
    <source>
        <dbReference type="SAM" id="Phobius"/>
    </source>
</evidence>
<protein>
    <recommendedName>
        <fullName evidence="4">DUF4386 family protein</fullName>
    </recommendedName>
</protein>
<evidence type="ECO:0000313" key="2">
    <source>
        <dbReference type="EMBL" id="PRX65291.1"/>
    </source>
</evidence>
<dbReference type="AlphaFoldDB" id="A0A2T0N0J1"/>
<gene>
    <name evidence="2" type="ORF">B0I32_10751</name>
</gene>
<organism evidence="2 3">
    <name type="scientific">Nonomuraea fuscirosea</name>
    <dbReference type="NCBI Taxonomy" id="1291556"/>
    <lineage>
        <taxon>Bacteria</taxon>
        <taxon>Bacillati</taxon>
        <taxon>Actinomycetota</taxon>
        <taxon>Actinomycetes</taxon>
        <taxon>Streptosporangiales</taxon>
        <taxon>Streptosporangiaceae</taxon>
        <taxon>Nonomuraea</taxon>
    </lineage>
</organism>
<keyword evidence="3" id="KW-1185">Reference proteome</keyword>
<accession>A0A2T0N0J1</accession>
<evidence type="ECO:0000313" key="3">
    <source>
        <dbReference type="Proteomes" id="UP000238312"/>
    </source>
</evidence>
<feature type="transmembrane region" description="Helical" evidence="1">
    <location>
        <begin position="118"/>
        <end position="135"/>
    </location>
</feature>
<feature type="transmembrane region" description="Helical" evidence="1">
    <location>
        <begin position="202"/>
        <end position="223"/>
    </location>
</feature>
<keyword evidence="1" id="KW-0472">Membrane</keyword>
<name>A0A2T0N0J1_9ACTN</name>
<dbReference type="EMBL" id="PVNG01000007">
    <property type="protein sequence ID" value="PRX65291.1"/>
    <property type="molecule type" value="Genomic_DNA"/>
</dbReference>
<feature type="transmembrane region" description="Helical" evidence="1">
    <location>
        <begin position="94"/>
        <end position="112"/>
    </location>
</feature>
<proteinExistence type="predicted"/>
<keyword evidence="1" id="KW-0812">Transmembrane</keyword>
<comment type="caution">
    <text evidence="2">The sequence shown here is derived from an EMBL/GenBank/DDBJ whole genome shotgun (WGS) entry which is preliminary data.</text>
</comment>
<dbReference type="Proteomes" id="UP000238312">
    <property type="component" value="Unassembled WGS sequence"/>
</dbReference>
<keyword evidence="1" id="KW-1133">Transmembrane helix</keyword>
<evidence type="ECO:0008006" key="4">
    <source>
        <dbReference type="Google" id="ProtNLM"/>
    </source>
</evidence>
<reference evidence="2 3" key="1">
    <citation type="submission" date="2018-03" db="EMBL/GenBank/DDBJ databases">
        <title>Genomic Encyclopedia of Type Strains, Phase III (KMG-III): the genomes of soil and plant-associated and newly described type strains.</title>
        <authorList>
            <person name="Whitman W."/>
        </authorList>
    </citation>
    <scope>NUCLEOTIDE SEQUENCE [LARGE SCALE GENOMIC DNA]</scope>
    <source>
        <strain evidence="2 3">CGMCC 4.7104</strain>
    </source>
</reference>
<feature type="transmembrane region" description="Helical" evidence="1">
    <location>
        <begin position="173"/>
        <end position="190"/>
    </location>
</feature>
<feature type="transmembrane region" description="Helical" evidence="1">
    <location>
        <begin position="147"/>
        <end position="167"/>
    </location>
</feature>